<evidence type="ECO:0000259" key="16">
    <source>
        <dbReference type="Pfam" id="PF02878"/>
    </source>
</evidence>
<dbReference type="PANTHER" id="PTHR45745">
    <property type="entry name" value="PHOSPHOMANNOMUTASE 45A"/>
    <property type="match status" value="1"/>
</dbReference>
<comment type="caution">
    <text evidence="19">The sequence shown here is derived from an EMBL/GenBank/DDBJ whole genome shotgun (WGS) entry which is preliminary data.</text>
</comment>
<evidence type="ECO:0000256" key="8">
    <source>
        <dbReference type="ARBA" id="ARBA00022723"/>
    </source>
</evidence>
<comment type="cofactor">
    <cofactor evidence="2">
        <name>Mg(2+)</name>
        <dbReference type="ChEBI" id="CHEBI:18420"/>
    </cofactor>
</comment>
<dbReference type="PRINTS" id="PR00509">
    <property type="entry name" value="PGMPMM"/>
</dbReference>
<sequence>MSSLYKEIKRRYEVWRENALQDPELVQELEEMAGNPDKITDAFYQNLSFGTGGLRGVIGAGTNRMNIYTVGKASQGLADYINRNFYGTDRRIAVSYDSRIKSSLFARRAAEVFAANGIHVFIYSELMPTPMLSWAVRRLHCAAGVMVTASHNPAQYNGYKVYGPDGCQITTEAASRILDCIECTDAFMDVRITEFEKALGSGMISYIGEETITSFIEAVKDQSLAGELDGQIDRDMAIVYSPLNGTGLKPVLRTLKESGFTNITVVKEQEAPDGHFPTCPYPNPEIRESMALGMEYAAECNADLLLATDPDCDRVGIAVRDKAGEYVLLSGNETGLLLLNYICSRRNELGTMPEHPVFIKTIVTMDMASRIAADYGVKTVDVLTGFKFIGEQIGCLEAEGREGDYILGFEESYGYLSGSYVRDKDAVDGAFLICEMAGYYRSKGMGLLEVLEGLYQKYGYCLNTLHSYEFEGMEGFERMKGIMERLHAMCSRICDGEVMLIGGKRIEAAEDYLCGNIFLADGGRETINGLPVSDVLKIRLEENSSVVVRPSGTEPKLKLYISVSAKDRETACEEEKKLTAWMEGLFFAENNRKEP</sequence>
<dbReference type="InterPro" id="IPR016055">
    <property type="entry name" value="A-D-PHexomutase_a/b/a-I/II/III"/>
</dbReference>
<comment type="pathway">
    <text evidence="3">Glycolipid metabolism; diglucosyl-diacylglycerol biosynthesis.</text>
</comment>
<dbReference type="CDD" id="cd05799">
    <property type="entry name" value="PGM2"/>
    <property type="match status" value="1"/>
</dbReference>
<evidence type="ECO:0000256" key="14">
    <source>
        <dbReference type="RuleBase" id="RU004326"/>
    </source>
</evidence>
<keyword evidence="7" id="KW-0597">Phosphoprotein</keyword>
<evidence type="ECO:0000256" key="4">
    <source>
        <dbReference type="ARBA" id="ARBA00005189"/>
    </source>
</evidence>
<dbReference type="EC" id="5.4.2.2" evidence="6"/>
<evidence type="ECO:0000256" key="5">
    <source>
        <dbReference type="ARBA" id="ARBA00010231"/>
    </source>
</evidence>
<name>A0ABQ0B309_9FIRM</name>
<dbReference type="Pfam" id="PF00408">
    <property type="entry name" value="PGM_PMM_IV"/>
    <property type="match status" value="1"/>
</dbReference>
<organism evidence="19 20">
    <name type="scientific">Enterocloster alcoholdehydrogenati</name>
    <dbReference type="NCBI Taxonomy" id="2547410"/>
    <lineage>
        <taxon>Bacteria</taxon>
        <taxon>Bacillati</taxon>
        <taxon>Bacillota</taxon>
        <taxon>Clostridia</taxon>
        <taxon>Lachnospirales</taxon>
        <taxon>Lachnospiraceae</taxon>
        <taxon>Enterocloster</taxon>
    </lineage>
</organism>
<evidence type="ECO:0000313" key="19">
    <source>
        <dbReference type="EMBL" id="GAA6270660.1"/>
    </source>
</evidence>
<reference evidence="19 20" key="1">
    <citation type="submission" date="2024-04" db="EMBL/GenBank/DDBJ databases">
        <title>Defined microbial consortia suppress multidrug-resistant proinflammatory Enterobacteriaceae via ecological control.</title>
        <authorList>
            <person name="Furuichi M."/>
            <person name="Kawaguchi T."/>
            <person name="Pust M."/>
            <person name="Yasuma K."/>
            <person name="Plichta D."/>
            <person name="Hasegawa N."/>
            <person name="Ohya T."/>
            <person name="Bhattarai S."/>
            <person name="Sasajima S."/>
            <person name="Aoto Y."/>
            <person name="Tuganbaev T."/>
            <person name="Yaginuma M."/>
            <person name="Ueda M."/>
            <person name="Okahashi N."/>
            <person name="Amafuji K."/>
            <person name="Kiridooshi Y."/>
            <person name="Sugita K."/>
            <person name="Strazar M."/>
            <person name="Skelly A."/>
            <person name="Suda W."/>
            <person name="Hattori M."/>
            <person name="Nakamoto N."/>
            <person name="Caballero S."/>
            <person name="Norman J."/>
            <person name="Olle B."/>
            <person name="Tanoue T."/>
            <person name="Arita M."/>
            <person name="Bucci V."/>
            <person name="Atarashi K."/>
            <person name="Xavier R."/>
            <person name="Honda K."/>
        </authorList>
    </citation>
    <scope>NUCLEOTIDE SEQUENCE [LARGE SCALE GENOMIC DNA]</scope>
    <source>
        <strain evidence="20">f13</strain>
    </source>
</reference>
<evidence type="ECO:0000259" key="17">
    <source>
        <dbReference type="Pfam" id="PF02879"/>
    </source>
</evidence>
<dbReference type="InterPro" id="IPR005845">
    <property type="entry name" value="A-D-PHexomutase_a/b/a-II"/>
</dbReference>
<dbReference type="RefSeq" id="WP_176255981.1">
    <property type="nucleotide sequence ID" value="NZ_BAABXL010000001.1"/>
</dbReference>
<feature type="domain" description="Alpha-D-phosphohexomutase C-terminal" evidence="15">
    <location>
        <begin position="539"/>
        <end position="573"/>
    </location>
</feature>
<comment type="pathway">
    <text evidence="4">Lipid metabolism.</text>
</comment>
<dbReference type="Pfam" id="PF02879">
    <property type="entry name" value="PGM_PMM_II"/>
    <property type="match status" value="1"/>
</dbReference>
<dbReference type="InterPro" id="IPR016066">
    <property type="entry name" value="A-D-PHexomutase_CS"/>
</dbReference>
<comment type="catalytic activity">
    <reaction evidence="1">
        <text>alpha-D-glucose 1-phosphate = alpha-D-glucose 6-phosphate</text>
        <dbReference type="Rhea" id="RHEA:23536"/>
        <dbReference type="ChEBI" id="CHEBI:58225"/>
        <dbReference type="ChEBI" id="CHEBI:58601"/>
        <dbReference type="EC" id="5.4.2.2"/>
    </reaction>
</comment>
<keyword evidence="8 14" id="KW-0479">Metal-binding</keyword>
<dbReference type="Gene3D" id="3.40.120.10">
    <property type="entry name" value="Alpha-D-Glucose-1,6-Bisphosphate, subunit A, domain 3"/>
    <property type="match status" value="3"/>
</dbReference>
<dbReference type="SUPFAM" id="SSF53738">
    <property type="entry name" value="Phosphoglucomutase, first 3 domains"/>
    <property type="match status" value="3"/>
</dbReference>
<dbReference type="PROSITE" id="PS00710">
    <property type="entry name" value="PGM_PMM"/>
    <property type="match status" value="1"/>
</dbReference>
<dbReference type="Pfam" id="PF02878">
    <property type="entry name" value="PGM_PMM_I"/>
    <property type="match status" value="1"/>
</dbReference>
<evidence type="ECO:0000256" key="11">
    <source>
        <dbReference type="ARBA" id="ARBA00039995"/>
    </source>
</evidence>
<dbReference type="InterPro" id="IPR036900">
    <property type="entry name" value="A-D-PHexomutase_C_sf"/>
</dbReference>
<accession>A0ABQ0B309</accession>
<dbReference type="Pfam" id="PF02880">
    <property type="entry name" value="PGM_PMM_III"/>
    <property type="match status" value="1"/>
</dbReference>
<evidence type="ECO:0000256" key="12">
    <source>
        <dbReference type="ARBA" id="ARBA00041398"/>
    </source>
</evidence>
<dbReference type="PANTHER" id="PTHR45745:SF1">
    <property type="entry name" value="PHOSPHOGLUCOMUTASE 2B-RELATED"/>
    <property type="match status" value="1"/>
</dbReference>
<keyword evidence="20" id="KW-1185">Reference proteome</keyword>
<dbReference type="InterPro" id="IPR005844">
    <property type="entry name" value="A-D-PHexomutase_a/b/a-I"/>
</dbReference>
<dbReference type="Proteomes" id="UP001600894">
    <property type="component" value="Unassembled WGS sequence"/>
</dbReference>
<dbReference type="SUPFAM" id="SSF55957">
    <property type="entry name" value="Phosphoglucomutase, C-terminal domain"/>
    <property type="match status" value="1"/>
</dbReference>
<evidence type="ECO:0000313" key="20">
    <source>
        <dbReference type="Proteomes" id="UP001600894"/>
    </source>
</evidence>
<evidence type="ECO:0000256" key="2">
    <source>
        <dbReference type="ARBA" id="ARBA00001946"/>
    </source>
</evidence>
<evidence type="ECO:0000256" key="7">
    <source>
        <dbReference type="ARBA" id="ARBA00022553"/>
    </source>
</evidence>
<dbReference type="EMBL" id="BAABXL010000001">
    <property type="protein sequence ID" value="GAA6270660.1"/>
    <property type="molecule type" value="Genomic_DNA"/>
</dbReference>
<dbReference type="InterPro" id="IPR005846">
    <property type="entry name" value="A-D-PHexomutase_a/b/a-III"/>
</dbReference>
<feature type="domain" description="Alpha-D-phosphohexomutase alpha/beta/alpha" evidence="16">
    <location>
        <begin position="48"/>
        <end position="182"/>
    </location>
</feature>
<evidence type="ECO:0000256" key="1">
    <source>
        <dbReference type="ARBA" id="ARBA00000443"/>
    </source>
</evidence>
<dbReference type="Gene3D" id="3.30.310.50">
    <property type="entry name" value="Alpha-D-phosphohexomutase, C-terminal domain"/>
    <property type="match status" value="1"/>
</dbReference>
<evidence type="ECO:0000256" key="10">
    <source>
        <dbReference type="ARBA" id="ARBA00023235"/>
    </source>
</evidence>
<comment type="similarity">
    <text evidence="5 14">Belongs to the phosphohexose mutase family.</text>
</comment>
<evidence type="ECO:0000256" key="3">
    <source>
        <dbReference type="ARBA" id="ARBA00005164"/>
    </source>
</evidence>
<keyword evidence="10" id="KW-0413">Isomerase</keyword>
<proteinExistence type="inferred from homology"/>
<evidence type="ECO:0000259" key="15">
    <source>
        <dbReference type="Pfam" id="PF00408"/>
    </source>
</evidence>
<feature type="domain" description="Alpha-D-phosphohexomutase alpha/beta/alpha" evidence="18">
    <location>
        <begin position="331"/>
        <end position="458"/>
    </location>
</feature>
<evidence type="ECO:0000256" key="13">
    <source>
        <dbReference type="ARBA" id="ARBA00041467"/>
    </source>
</evidence>
<keyword evidence="9 14" id="KW-0460">Magnesium</keyword>
<dbReference type="InterPro" id="IPR005841">
    <property type="entry name" value="Alpha-D-phosphohexomutase_SF"/>
</dbReference>
<evidence type="ECO:0000256" key="9">
    <source>
        <dbReference type="ARBA" id="ARBA00022842"/>
    </source>
</evidence>
<dbReference type="InterPro" id="IPR005843">
    <property type="entry name" value="A-D-PHexomutase_C"/>
</dbReference>
<gene>
    <name evidence="19" type="ORF">F130042H8_37200</name>
</gene>
<evidence type="ECO:0000259" key="18">
    <source>
        <dbReference type="Pfam" id="PF02880"/>
    </source>
</evidence>
<feature type="domain" description="Alpha-D-phosphohexomutase alpha/beta/alpha" evidence="17">
    <location>
        <begin position="233"/>
        <end position="324"/>
    </location>
</feature>
<protein>
    <recommendedName>
        <fullName evidence="11">Phosphoglucomutase</fullName>
        <ecNumber evidence="6">5.4.2.2</ecNumber>
    </recommendedName>
    <alternativeName>
        <fullName evidence="13">Alpha-phosphoglucomutase</fullName>
    </alternativeName>
    <alternativeName>
        <fullName evidence="12">Glucose phosphomutase</fullName>
    </alternativeName>
</protein>
<evidence type="ECO:0000256" key="6">
    <source>
        <dbReference type="ARBA" id="ARBA00012728"/>
    </source>
</evidence>